<name>A0AAJ2X701_XANCA</name>
<dbReference type="AlphaFoldDB" id="A0AAJ2X701"/>
<reference evidence="1" key="2">
    <citation type="submission" date="2024-01" db="EMBL/GenBank/DDBJ databases">
        <title>Long-read genome sequencing of X. campestris pv. papavericola.</title>
        <authorList>
            <person name="Hussain R.M.F."/>
            <person name="Greer S."/>
            <person name="Harrison J."/>
            <person name="Grant M."/>
            <person name="Vicente J."/>
            <person name="Studholme D.J."/>
        </authorList>
    </citation>
    <scope>NUCLEOTIDE SEQUENCE</scope>
    <source>
        <strain evidence="1">NCPPB 2970</strain>
    </source>
</reference>
<proteinExistence type="predicted"/>
<dbReference type="Proteomes" id="UP001297361">
    <property type="component" value="Unassembled WGS sequence"/>
</dbReference>
<sequence length="237" mass="27065">MSSPEIQLWFYAKPDRALTIEQRHAQVMEQMSRVGPPLGFEGLDLPTAPSCGNGLSASYKIKSQVKGLLCIGDYIYRGEGYIYEDHGSFDEHLRFGFKVSNRNIDYKTVLNKELQDIAQAFGAYKAFASYDLYSVYYQGNGPDENPVYDRLKKEKSIDIDGRNNIYTLHPVQFWDGDRCHRALGYGPDEVVARLQGKVQRVERFLDGVFLLLNDDPGLTYEQFVEMNERVKPILGLI</sequence>
<organism evidence="1 2">
    <name type="scientific">Xanthomonas campestris pv. papavericola</name>
    <dbReference type="NCBI Taxonomy" id="487881"/>
    <lineage>
        <taxon>Bacteria</taxon>
        <taxon>Pseudomonadati</taxon>
        <taxon>Pseudomonadota</taxon>
        <taxon>Gammaproteobacteria</taxon>
        <taxon>Lysobacterales</taxon>
        <taxon>Lysobacteraceae</taxon>
        <taxon>Xanthomonas</taxon>
    </lineage>
</organism>
<gene>
    <name evidence="1" type="ORF">LLE72_018515</name>
</gene>
<comment type="caution">
    <text evidence="1">The sequence shown here is derived from an EMBL/GenBank/DDBJ whole genome shotgun (WGS) entry which is preliminary data.</text>
</comment>
<protein>
    <submittedName>
        <fullName evidence="1">Uncharacterized protein</fullName>
    </submittedName>
</protein>
<accession>A0AAJ2X701</accession>
<dbReference type="EMBL" id="JAJFNJ020000003">
    <property type="protein sequence ID" value="MEC3889689.1"/>
    <property type="molecule type" value="Genomic_DNA"/>
</dbReference>
<reference evidence="1" key="1">
    <citation type="submission" date="2021-10" db="EMBL/GenBank/DDBJ databases">
        <authorList>
            <person name="Hussein R."/>
            <person name="Harrison J."/>
            <person name="Studholme D.J."/>
            <person name="Vicente J."/>
            <person name="Grant M."/>
        </authorList>
    </citation>
    <scope>NUCLEOTIDE SEQUENCE</scope>
    <source>
        <strain evidence="1">NCPPB 2970</strain>
    </source>
</reference>
<dbReference type="RefSeq" id="WP_228425649.1">
    <property type="nucleotide sequence ID" value="NZ_JAJFNJ020000003.1"/>
</dbReference>
<evidence type="ECO:0000313" key="1">
    <source>
        <dbReference type="EMBL" id="MEC3889689.1"/>
    </source>
</evidence>
<evidence type="ECO:0000313" key="2">
    <source>
        <dbReference type="Proteomes" id="UP001297361"/>
    </source>
</evidence>